<accession>A0AAW1SVT2</accession>
<dbReference type="InterPro" id="IPR013581">
    <property type="entry name" value="PDR_assoc"/>
</dbReference>
<feature type="transmembrane region" description="Helical" evidence="11">
    <location>
        <begin position="1055"/>
        <end position="1076"/>
    </location>
</feature>
<feature type="transmembrane region" description="Helical" evidence="11">
    <location>
        <begin position="237"/>
        <end position="257"/>
    </location>
</feature>
<feature type="region of interest" description="Disordered" evidence="10">
    <location>
        <begin position="418"/>
        <end position="477"/>
    </location>
</feature>
<keyword evidence="6" id="KW-0547">Nucleotide-binding</keyword>
<dbReference type="Pfam" id="PF00005">
    <property type="entry name" value="ABC_tran"/>
    <property type="match status" value="1"/>
</dbReference>
<feature type="transmembrane region" description="Helical" evidence="11">
    <location>
        <begin position="347"/>
        <end position="369"/>
    </location>
</feature>
<comment type="subcellular location">
    <subcellularLocation>
        <location evidence="1">Membrane</location>
        <topology evidence="1">Multi-pass membrane protein</topology>
    </subcellularLocation>
</comment>
<evidence type="ECO:0000256" key="9">
    <source>
        <dbReference type="ARBA" id="ARBA00023136"/>
    </source>
</evidence>
<feature type="transmembrane region" description="Helical" evidence="11">
    <location>
        <begin position="192"/>
        <end position="225"/>
    </location>
</feature>
<evidence type="ECO:0000259" key="12">
    <source>
        <dbReference type="PROSITE" id="PS50893"/>
    </source>
</evidence>
<evidence type="ECO:0000256" key="1">
    <source>
        <dbReference type="ARBA" id="ARBA00004141"/>
    </source>
</evidence>
<feature type="compositionally biased region" description="Polar residues" evidence="10">
    <location>
        <begin position="418"/>
        <end position="432"/>
    </location>
</feature>
<feature type="transmembrane region" description="Helical" evidence="11">
    <location>
        <begin position="1027"/>
        <end position="1049"/>
    </location>
</feature>
<feature type="transmembrane region" description="Helical" evidence="11">
    <location>
        <begin position="152"/>
        <end position="171"/>
    </location>
</feature>
<dbReference type="Pfam" id="PF08370">
    <property type="entry name" value="PDR_assoc"/>
    <property type="match status" value="1"/>
</dbReference>
<dbReference type="Gene3D" id="3.40.50.300">
    <property type="entry name" value="P-loop containing nucleotide triphosphate hydrolases"/>
    <property type="match status" value="1"/>
</dbReference>
<feature type="region of interest" description="Disordered" evidence="10">
    <location>
        <begin position="510"/>
        <end position="536"/>
    </location>
</feature>
<protein>
    <recommendedName>
        <fullName evidence="12">ABC transporter domain-containing protein</fullName>
    </recommendedName>
</protein>
<feature type="compositionally biased region" description="Basic and acidic residues" evidence="10">
    <location>
        <begin position="440"/>
        <end position="458"/>
    </location>
</feature>
<feature type="transmembrane region" description="Helical" evidence="11">
    <location>
        <begin position="999"/>
        <end position="1020"/>
    </location>
</feature>
<feature type="transmembrane region" description="Helical" evidence="11">
    <location>
        <begin position="264"/>
        <end position="285"/>
    </location>
</feature>
<dbReference type="SUPFAM" id="SSF52540">
    <property type="entry name" value="P-loop containing nucleoside triphosphate hydrolases"/>
    <property type="match status" value="1"/>
</dbReference>
<dbReference type="PROSITE" id="PS50893">
    <property type="entry name" value="ABC_TRANSPORTER_2"/>
    <property type="match status" value="1"/>
</dbReference>
<dbReference type="PANTHER" id="PTHR19241">
    <property type="entry name" value="ATP-BINDING CASSETTE TRANSPORTER"/>
    <property type="match status" value="1"/>
</dbReference>
<gene>
    <name evidence="13" type="ORF">WJX84_004842</name>
</gene>
<feature type="domain" description="ABC transporter" evidence="12">
    <location>
        <begin position="561"/>
        <end position="818"/>
    </location>
</feature>
<evidence type="ECO:0000256" key="11">
    <source>
        <dbReference type="SAM" id="Phobius"/>
    </source>
</evidence>
<keyword evidence="14" id="KW-1185">Reference proteome</keyword>
<comment type="caution">
    <text evidence="13">The sequence shown here is derived from an EMBL/GenBank/DDBJ whole genome shotgun (WGS) entry which is preliminary data.</text>
</comment>
<feature type="non-terminal residue" evidence="13">
    <location>
        <position position="1"/>
    </location>
</feature>
<dbReference type="Proteomes" id="UP001485043">
    <property type="component" value="Unassembled WGS sequence"/>
</dbReference>
<evidence type="ECO:0000256" key="8">
    <source>
        <dbReference type="ARBA" id="ARBA00022989"/>
    </source>
</evidence>
<dbReference type="GO" id="GO:0016887">
    <property type="term" value="F:ATP hydrolysis activity"/>
    <property type="evidence" value="ECO:0007669"/>
    <property type="project" value="InterPro"/>
</dbReference>
<name>A0AAW1SVT2_9CHLO</name>
<evidence type="ECO:0000256" key="4">
    <source>
        <dbReference type="ARBA" id="ARBA00022692"/>
    </source>
</evidence>
<feature type="transmembrane region" description="Helical" evidence="11">
    <location>
        <begin position="119"/>
        <end position="140"/>
    </location>
</feature>
<dbReference type="GO" id="GO:0016020">
    <property type="term" value="C:membrane"/>
    <property type="evidence" value="ECO:0007669"/>
    <property type="project" value="UniProtKB-SubCell"/>
</dbReference>
<evidence type="ECO:0000256" key="6">
    <source>
        <dbReference type="ARBA" id="ARBA00022741"/>
    </source>
</evidence>
<dbReference type="InterPro" id="IPR027417">
    <property type="entry name" value="P-loop_NTPase"/>
</dbReference>
<evidence type="ECO:0000256" key="3">
    <source>
        <dbReference type="ARBA" id="ARBA00022448"/>
    </source>
</evidence>
<keyword evidence="4 11" id="KW-0812">Transmembrane</keyword>
<feature type="transmembrane region" description="Helical" evidence="11">
    <location>
        <begin position="945"/>
        <end position="962"/>
    </location>
</feature>
<dbReference type="InterPro" id="IPR003593">
    <property type="entry name" value="AAA+_ATPase"/>
</dbReference>
<dbReference type="InterPro" id="IPR013525">
    <property type="entry name" value="ABC2_TM"/>
</dbReference>
<evidence type="ECO:0000256" key="2">
    <source>
        <dbReference type="ARBA" id="ARBA00006012"/>
    </source>
</evidence>
<feature type="transmembrane region" description="Helical" evidence="11">
    <location>
        <begin position="1083"/>
        <end position="1101"/>
    </location>
</feature>
<reference evidence="13 14" key="1">
    <citation type="journal article" date="2024" name="Nat. Commun.">
        <title>Phylogenomics reveals the evolutionary origins of lichenization in chlorophyte algae.</title>
        <authorList>
            <person name="Puginier C."/>
            <person name="Libourel C."/>
            <person name="Otte J."/>
            <person name="Skaloud P."/>
            <person name="Haon M."/>
            <person name="Grisel S."/>
            <person name="Petersen M."/>
            <person name="Berrin J.G."/>
            <person name="Delaux P.M."/>
            <person name="Dal Grande F."/>
            <person name="Keller J."/>
        </authorList>
    </citation>
    <scope>NUCLEOTIDE SEQUENCE [LARGE SCALE GENOMIC DNA]</scope>
    <source>
        <strain evidence="13 14">SAG 2523</strain>
    </source>
</reference>
<feature type="transmembrane region" description="Helical" evidence="11">
    <location>
        <begin position="915"/>
        <end position="933"/>
    </location>
</feature>
<evidence type="ECO:0000256" key="7">
    <source>
        <dbReference type="ARBA" id="ARBA00022840"/>
    </source>
</evidence>
<proteinExistence type="inferred from homology"/>
<sequence length="1168" mass="130461">HVVFFGPAPEVMPFFNNVGFALPPRKGVPDFLQEVTSRKEQQQYWVGAGKHRYIPVARMAEAYWKNRNGLAVQARLAEPMPANDTVKTALPTTTYALSGFESFRACLWRELILSKREMFVYKFKTFQIAVTGFIAGTLFLRTNLHPNNAQQALLYQGALFYTLLVMLQNALSEMSFTIERLPVFWKHRGNRLYPSWAYILPTMVLRLPFSCVEGIVWTAFTYWVIGFAPTASRFFIYFLYAFLMHYWSVTTFCLIGACCRDTVVANSLGAGVLLLVLLTGGFTIAKDSMHPWWVWFAWCNPLFYAQRGLVVNEFLAPRWQTKRYPPNPTMTLGDAALQQRGFPIVQMWVWIGVGCLIGFSLLFIVFNMLAHAFLAGKGRTAANVSRAFLDEREAAIHGSSEDKLEEVDSVDRTFSRPLSSKSLANGANTDSEGSIYPGRKSHDTLSARHMGTERRSKEQPASQRMHTSSRRLGGMASGLDAQDQASLVSGASMRKAPFSQQVLEAGDDEADDIAAPRPGSYKQLPGVSGKSLSTSRRDVVAGQQATGGDSGMVLPFVPSVVTFQDIHYFVDVPKEARETPGVKVEDGRPMLEILKGISGAFRPGILTSLMGVSGAGKTTLMDVLASRKTGGKITGDIKVDGHPMVASTFARISGYVEQFDIHSPNTTVHEALLFSARCRLSKEHDNQTVAAFAKEVMGLVELDNLSQSLVGVPGVNGLSTEQRKRLTIAVELVANPSIVFMDEPTSGLDARAAAVVMRTVRNIVDTGRTIVCTIHQPSIDIFEAFDELLLLKRGGTTTYYGNLGADSCDLIAYLESIDGVPRIKRGINPATWMLDITSPAMEERLGVDFSQDYANSALARQCLEVVEESSQPREGTQPLHFANQYPLNFISQFQAIFHKFMLTNWRDTALNSTRFALTIGVGFVFGTIFWRYGQKTQDQMNLVNSVGSLYSSTLFLGIVNSLGVQPMVAMERSVYYREHAAGYYSVFPFYFAMAAVQCIYILIQSVIYVCIVYWCIWWAIDAGKFFYFLLFLFLTLLYFAFYGIMAVFVTPNVQIAAILFAFINVIFNLFAGFVIPRPNIPGWWIWAYYINPVAWSIYGLVSSQYGNDTDVITRLSDGTLISVAEYYRQDFGFKHEMVGYCILILCGFAVFFWFMGALGLRFCKFLKR</sequence>
<dbReference type="SMART" id="SM00382">
    <property type="entry name" value="AAA"/>
    <property type="match status" value="1"/>
</dbReference>
<evidence type="ECO:0000313" key="13">
    <source>
        <dbReference type="EMBL" id="KAK9861402.1"/>
    </source>
</evidence>
<comment type="similarity">
    <text evidence="2">Belongs to the ABC transporter superfamily. ABCG family. PDR (TC 3.A.1.205) subfamily.</text>
</comment>
<evidence type="ECO:0000256" key="10">
    <source>
        <dbReference type="SAM" id="MobiDB-lite"/>
    </source>
</evidence>
<keyword evidence="9 11" id="KW-0472">Membrane</keyword>
<dbReference type="GO" id="GO:0005524">
    <property type="term" value="F:ATP binding"/>
    <property type="evidence" value="ECO:0007669"/>
    <property type="project" value="UniProtKB-KW"/>
</dbReference>
<dbReference type="InterPro" id="IPR034003">
    <property type="entry name" value="ABCG_PDR_2"/>
</dbReference>
<keyword evidence="5" id="KW-0677">Repeat</keyword>
<dbReference type="Pfam" id="PF01061">
    <property type="entry name" value="ABC2_membrane"/>
    <property type="match status" value="2"/>
</dbReference>
<dbReference type="CDD" id="cd03232">
    <property type="entry name" value="ABCG_PDR_domain2"/>
    <property type="match status" value="1"/>
</dbReference>
<evidence type="ECO:0000256" key="5">
    <source>
        <dbReference type="ARBA" id="ARBA00022737"/>
    </source>
</evidence>
<keyword evidence="8 11" id="KW-1133">Transmembrane helix</keyword>
<keyword evidence="3" id="KW-0813">Transport</keyword>
<dbReference type="InterPro" id="IPR003439">
    <property type="entry name" value="ABC_transporter-like_ATP-bd"/>
</dbReference>
<dbReference type="FunFam" id="3.40.50.300:FF:002615">
    <property type="entry name" value="ABC transporter"/>
    <property type="match status" value="1"/>
</dbReference>
<keyword evidence="7" id="KW-0067">ATP-binding</keyword>
<dbReference type="GO" id="GO:0140359">
    <property type="term" value="F:ABC-type transporter activity"/>
    <property type="evidence" value="ECO:0007669"/>
    <property type="project" value="InterPro"/>
</dbReference>
<feature type="transmembrane region" description="Helical" evidence="11">
    <location>
        <begin position="1137"/>
        <end position="1160"/>
    </location>
</feature>
<evidence type="ECO:0000313" key="14">
    <source>
        <dbReference type="Proteomes" id="UP001485043"/>
    </source>
</evidence>
<dbReference type="EMBL" id="JALJOV010000766">
    <property type="protein sequence ID" value="KAK9861402.1"/>
    <property type="molecule type" value="Genomic_DNA"/>
</dbReference>
<dbReference type="GO" id="GO:0071944">
    <property type="term" value="C:cell periphery"/>
    <property type="evidence" value="ECO:0007669"/>
    <property type="project" value="UniProtKB-ARBA"/>
</dbReference>
<dbReference type="AlphaFoldDB" id="A0AAW1SVT2"/>
<organism evidence="13 14">
    <name type="scientific">Apatococcus fuscideae</name>
    <dbReference type="NCBI Taxonomy" id="2026836"/>
    <lineage>
        <taxon>Eukaryota</taxon>
        <taxon>Viridiplantae</taxon>
        <taxon>Chlorophyta</taxon>
        <taxon>core chlorophytes</taxon>
        <taxon>Trebouxiophyceae</taxon>
        <taxon>Chlorellales</taxon>
        <taxon>Chlorellaceae</taxon>
        <taxon>Apatococcus</taxon>
    </lineage>
</organism>